<gene>
    <name evidence="1" type="ORF">BDR25DRAFT_104805</name>
</gene>
<keyword evidence="2" id="KW-1185">Reference proteome</keyword>
<name>A0ACB6QAK1_9PLEO</name>
<dbReference type="EMBL" id="MU003543">
    <property type="protein sequence ID" value="KAF2463937.1"/>
    <property type="molecule type" value="Genomic_DNA"/>
</dbReference>
<evidence type="ECO:0000313" key="1">
    <source>
        <dbReference type="EMBL" id="KAF2463937.1"/>
    </source>
</evidence>
<dbReference type="Proteomes" id="UP000799755">
    <property type="component" value="Unassembled WGS sequence"/>
</dbReference>
<accession>A0ACB6QAK1</accession>
<protein>
    <submittedName>
        <fullName evidence="1">Uncharacterized protein</fullName>
    </submittedName>
</protein>
<evidence type="ECO:0000313" key="2">
    <source>
        <dbReference type="Proteomes" id="UP000799755"/>
    </source>
</evidence>
<sequence length="89" mass="10273">MERAELSTFSSRLRSSSPELVTLATKLKRIYHCPSREERRPIITTCEEAHKLMGHIGMETVNHLEQSVQGIRIQEHGHKYDRAVTLKDC</sequence>
<comment type="caution">
    <text evidence="1">The sequence shown here is derived from an EMBL/GenBank/DDBJ whole genome shotgun (WGS) entry which is preliminary data.</text>
</comment>
<proteinExistence type="predicted"/>
<reference evidence="1" key="1">
    <citation type="journal article" date="2020" name="Stud. Mycol.">
        <title>101 Dothideomycetes genomes: a test case for predicting lifestyles and emergence of pathogens.</title>
        <authorList>
            <person name="Haridas S."/>
            <person name="Albert R."/>
            <person name="Binder M."/>
            <person name="Bloem J."/>
            <person name="Labutti K."/>
            <person name="Salamov A."/>
            <person name="Andreopoulos B."/>
            <person name="Baker S."/>
            <person name="Barry K."/>
            <person name="Bills G."/>
            <person name="Bluhm B."/>
            <person name="Cannon C."/>
            <person name="Castanera R."/>
            <person name="Culley D."/>
            <person name="Daum C."/>
            <person name="Ezra D."/>
            <person name="Gonzalez J."/>
            <person name="Henrissat B."/>
            <person name="Kuo A."/>
            <person name="Liang C."/>
            <person name="Lipzen A."/>
            <person name="Lutzoni F."/>
            <person name="Magnuson J."/>
            <person name="Mondo S."/>
            <person name="Nolan M."/>
            <person name="Ohm R."/>
            <person name="Pangilinan J."/>
            <person name="Park H.-J."/>
            <person name="Ramirez L."/>
            <person name="Alfaro M."/>
            <person name="Sun H."/>
            <person name="Tritt A."/>
            <person name="Yoshinaga Y."/>
            <person name="Zwiers L.-H."/>
            <person name="Turgeon B."/>
            <person name="Goodwin S."/>
            <person name="Spatafora J."/>
            <person name="Crous P."/>
            <person name="Grigoriev I."/>
        </authorList>
    </citation>
    <scope>NUCLEOTIDE SEQUENCE</scope>
    <source>
        <strain evidence="1">ATCC 200398</strain>
    </source>
</reference>
<organism evidence="1 2">
    <name type="scientific">Lindgomyces ingoldianus</name>
    <dbReference type="NCBI Taxonomy" id="673940"/>
    <lineage>
        <taxon>Eukaryota</taxon>
        <taxon>Fungi</taxon>
        <taxon>Dikarya</taxon>
        <taxon>Ascomycota</taxon>
        <taxon>Pezizomycotina</taxon>
        <taxon>Dothideomycetes</taxon>
        <taxon>Pleosporomycetidae</taxon>
        <taxon>Pleosporales</taxon>
        <taxon>Lindgomycetaceae</taxon>
        <taxon>Lindgomyces</taxon>
    </lineage>
</organism>